<dbReference type="AlphaFoldDB" id="A0A9W9SWJ0"/>
<evidence type="ECO:0000313" key="3">
    <source>
        <dbReference type="Proteomes" id="UP001150942"/>
    </source>
</evidence>
<dbReference type="OrthoDB" id="10019231at2759"/>
<protein>
    <recommendedName>
        <fullName evidence="1">Dienelactone hydrolase domain-containing protein</fullName>
    </recommendedName>
</protein>
<dbReference type="PANTHER" id="PTHR17630:SF55">
    <property type="entry name" value="DIENELACTONE HYDROLASE FAMILY PROTEIN (AFU_ORTHOLOGUE AFUA_1G01900)"/>
    <property type="match status" value="1"/>
</dbReference>
<accession>A0A9W9SWJ0</accession>
<keyword evidence="3" id="KW-1185">Reference proteome</keyword>
<comment type="caution">
    <text evidence="2">The sequence shown here is derived from an EMBL/GenBank/DDBJ whole genome shotgun (WGS) entry which is preliminary data.</text>
</comment>
<dbReference type="InterPro" id="IPR029058">
    <property type="entry name" value="AB_hydrolase_fold"/>
</dbReference>
<dbReference type="EMBL" id="JAPQKQ010000004">
    <property type="protein sequence ID" value="KAJ5201036.1"/>
    <property type="molecule type" value="Genomic_DNA"/>
</dbReference>
<reference evidence="2" key="2">
    <citation type="journal article" date="2023" name="IMA Fungus">
        <title>Comparative genomic study of the Penicillium genus elucidates a diverse pangenome and 15 lateral gene transfer events.</title>
        <authorList>
            <person name="Petersen C."/>
            <person name="Sorensen T."/>
            <person name="Nielsen M.R."/>
            <person name="Sondergaard T.E."/>
            <person name="Sorensen J.L."/>
            <person name="Fitzpatrick D.A."/>
            <person name="Frisvad J.C."/>
            <person name="Nielsen K.L."/>
        </authorList>
    </citation>
    <scope>NUCLEOTIDE SEQUENCE</scope>
    <source>
        <strain evidence="2">IBT 20477</strain>
    </source>
</reference>
<dbReference type="PANTHER" id="PTHR17630">
    <property type="entry name" value="DIENELACTONE HYDROLASE"/>
    <property type="match status" value="1"/>
</dbReference>
<dbReference type="Pfam" id="PF01738">
    <property type="entry name" value="DLH"/>
    <property type="match status" value="1"/>
</dbReference>
<evidence type="ECO:0000313" key="2">
    <source>
        <dbReference type="EMBL" id="KAJ5201036.1"/>
    </source>
</evidence>
<dbReference type="Gene3D" id="3.40.50.1820">
    <property type="entry name" value="alpha/beta hydrolase"/>
    <property type="match status" value="1"/>
</dbReference>
<organism evidence="2 3">
    <name type="scientific">Penicillium cf. viridicatum</name>
    <dbReference type="NCBI Taxonomy" id="2972119"/>
    <lineage>
        <taxon>Eukaryota</taxon>
        <taxon>Fungi</taxon>
        <taxon>Dikarya</taxon>
        <taxon>Ascomycota</taxon>
        <taxon>Pezizomycotina</taxon>
        <taxon>Eurotiomycetes</taxon>
        <taxon>Eurotiomycetidae</taxon>
        <taxon>Eurotiales</taxon>
        <taxon>Aspergillaceae</taxon>
        <taxon>Penicillium</taxon>
    </lineage>
</organism>
<gene>
    <name evidence="2" type="ORF">N7449_005839</name>
</gene>
<dbReference type="GO" id="GO:0016787">
    <property type="term" value="F:hydrolase activity"/>
    <property type="evidence" value="ECO:0007669"/>
    <property type="project" value="InterPro"/>
</dbReference>
<feature type="domain" description="Dienelactone hydrolase" evidence="1">
    <location>
        <begin position="27"/>
        <end position="217"/>
    </location>
</feature>
<dbReference type="Proteomes" id="UP001150942">
    <property type="component" value="Unassembled WGS sequence"/>
</dbReference>
<dbReference type="GO" id="GO:0072330">
    <property type="term" value="P:monocarboxylic acid biosynthetic process"/>
    <property type="evidence" value="ECO:0007669"/>
    <property type="project" value="UniProtKB-ARBA"/>
</dbReference>
<reference evidence="2" key="1">
    <citation type="submission" date="2022-11" db="EMBL/GenBank/DDBJ databases">
        <authorList>
            <person name="Petersen C."/>
        </authorList>
    </citation>
    <scope>NUCLEOTIDE SEQUENCE</scope>
    <source>
        <strain evidence="2">IBT 20477</strain>
    </source>
</reference>
<name>A0A9W9SWJ0_9EURO</name>
<dbReference type="InterPro" id="IPR002925">
    <property type="entry name" value="Dienelactn_hydro"/>
</dbReference>
<dbReference type="GO" id="GO:0017000">
    <property type="term" value="P:antibiotic biosynthetic process"/>
    <property type="evidence" value="ECO:0007669"/>
    <property type="project" value="UniProtKB-ARBA"/>
</dbReference>
<evidence type="ECO:0000259" key="1">
    <source>
        <dbReference type="Pfam" id="PF01738"/>
    </source>
</evidence>
<sequence>MSDCCLRGFEWDAKPQGREATLEGTFTNTRLLADHYAEEVGATVYIPVLFAGEIHPLNVLQDQTQWHKLDLLAFLERNAKHIREPQVIDCAKTLRSRHRRIGAIGLCYGGWATFRLGDNRGLVDCISTAHPYLLEKCEIEAVAVPVQIMAPEFDPMFTDELKEFSNQTILRQGVAYDYQYFPGLEHAFASRGDPKNSGERKGMEREKNSAVSWFRQWLLEM</sequence>
<dbReference type="SUPFAM" id="SSF53474">
    <property type="entry name" value="alpha/beta-Hydrolases"/>
    <property type="match status" value="1"/>
</dbReference>
<proteinExistence type="predicted"/>